<dbReference type="AlphaFoldDB" id="A0AAV7LHS6"/>
<dbReference type="SUPFAM" id="SSF47769">
    <property type="entry name" value="SAM/Pointed domain"/>
    <property type="match status" value="1"/>
</dbReference>
<dbReference type="Gene3D" id="1.10.150.50">
    <property type="entry name" value="Transcription Factor, Ets-1"/>
    <property type="match status" value="1"/>
</dbReference>
<dbReference type="FunFam" id="1.10.150.50:FF:000034">
    <property type="entry name" value="ankyrin repeat and SAM domain-containing protein 4B"/>
    <property type="match status" value="1"/>
</dbReference>
<dbReference type="GO" id="GO:0030134">
    <property type="term" value="C:COPII-coated ER to Golgi transport vesicle"/>
    <property type="evidence" value="ECO:0007669"/>
    <property type="project" value="TreeGrafter"/>
</dbReference>
<organism evidence="5 6">
    <name type="scientific">Pleurodeles waltl</name>
    <name type="common">Iberian ribbed newt</name>
    <dbReference type="NCBI Taxonomy" id="8319"/>
    <lineage>
        <taxon>Eukaryota</taxon>
        <taxon>Metazoa</taxon>
        <taxon>Chordata</taxon>
        <taxon>Craniata</taxon>
        <taxon>Vertebrata</taxon>
        <taxon>Euteleostomi</taxon>
        <taxon>Amphibia</taxon>
        <taxon>Batrachia</taxon>
        <taxon>Caudata</taxon>
        <taxon>Salamandroidea</taxon>
        <taxon>Salamandridae</taxon>
        <taxon>Pleurodelinae</taxon>
        <taxon>Pleurodeles</taxon>
    </lineage>
</organism>
<feature type="domain" description="WWE" evidence="3">
    <location>
        <begin position="63"/>
        <end position="146"/>
    </location>
</feature>
<dbReference type="SMART" id="SM01127">
    <property type="entry name" value="DDHD"/>
    <property type="match status" value="1"/>
</dbReference>
<dbReference type="PANTHER" id="PTHR23509:SF7">
    <property type="entry name" value="PHOSPHOLIPASE DDHD2"/>
    <property type="match status" value="1"/>
</dbReference>
<dbReference type="Pfam" id="PF23464">
    <property type="entry name" value="WWE_3"/>
    <property type="match status" value="1"/>
</dbReference>
<dbReference type="PROSITE" id="PS50918">
    <property type="entry name" value="WWE"/>
    <property type="match status" value="1"/>
</dbReference>
<dbReference type="InterPro" id="IPR001660">
    <property type="entry name" value="SAM"/>
</dbReference>
<dbReference type="InterPro" id="IPR058055">
    <property type="entry name" value="PA-PLA1"/>
</dbReference>
<dbReference type="EMBL" id="JANPWB010000015">
    <property type="protein sequence ID" value="KAJ1090593.1"/>
    <property type="molecule type" value="Genomic_DNA"/>
</dbReference>
<dbReference type="InterPro" id="IPR057825">
    <property type="entry name" value="WWE_SEC23-DDH2"/>
</dbReference>
<name>A0AAV7LHS6_PLEWA</name>
<dbReference type="Proteomes" id="UP001066276">
    <property type="component" value="Chromosome 11"/>
</dbReference>
<comment type="similarity">
    <text evidence="1">Belongs to the PA-PLA1 family.</text>
</comment>
<evidence type="ECO:0000313" key="5">
    <source>
        <dbReference type="EMBL" id="KAJ1090593.1"/>
    </source>
</evidence>
<evidence type="ECO:0000256" key="1">
    <source>
        <dbReference type="ARBA" id="ARBA00038464"/>
    </source>
</evidence>
<dbReference type="Pfam" id="PF00536">
    <property type="entry name" value="SAM_1"/>
    <property type="match status" value="1"/>
</dbReference>
<feature type="domain" description="DDHD" evidence="4">
    <location>
        <begin position="533"/>
        <end position="733"/>
    </location>
</feature>
<gene>
    <name evidence="5" type="ORF">NDU88_003723</name>
</gene>
<evidence type="ECO:0000259" key="4">
    <source>
        <dbReference type="PROSITE" id="PS51043"/>
    </source>
</evidence>
<dbReference type="PROSITE" id="PS51043">
    <property type="entry name" value="DDHD"/>
    <property type="match status" value="1"/>
</dbReference>
<protein>
    <recommendedName>
        <fullName evidence="7">Phospholipase DDHD2</fullName>
    </recommendedName>
</protein>
<dbReference type="Pfam" id="PF02825">
    <property type="entry name" value="WWE"/>
    <property type="match status" value="1"/>
</dbReference>
<dbReference type="SMART" id="SM00454">
    <property type="entry name" value="SAM"/>
    <property type="match status" value="1"/>
</dbReference>
<dbReference type="Pfam" id="PF02862">
    <property type="entry name" value="DDHD"/>
    <property type="match status" value="1"/>
</dbReference>
<evidence type="ECO:0008006" key="7">
    <source>
        <dbReference type="Google" id="ProtNLM"/>
    </source>
</evidence>
<keyword evidence="6" id="KW-1185">Reference proteome</keyword>
<dbReference type="GO" id="GO:0046872">
    <property type="term" value="F:metal ion binding"/>
    <property type="evidence" value="ECO:0007669"/>
    <property type="project" value="InterPro"/>
</dbReference>
<evidence type="ECO:0000256" key="2">
    <source>
        <dbReference type="SAM" id="MobiDB-lite"/>
    </source>
</evidence>
<accession>A0AAV7LHS6</accession>
<dbReference type="GO" id="GO:0004806">
    <property type="term" value="F:triacylglycerol lipase activity"/>
    <property type="evidence" value="ECO:0007669"/>
    <property type="project" value="TreeGrafter"/>
</dbReference>
<dbReference type="InterPro" id="IPR004177">
    <property type="entry name" value="DDHD_dom"/>
</dbReference>
<feature type="region of interest" description="Disordered" evidence="2">
    <location>
        <begin position="641"/>
        <end position="660"/>
    </location>
</feature>
<evidence type="ECO:0000313" key="6">
    <source>
        <dbReference type="Proteomes" id="UP001066276"/>
    </source>
</evidence>
<sequence length="744" mass="84742">MNRGGRQQQLLSELTAEHRSAVRTSKDVHWGAAEKGRGFLSVVSQMTSEGQARSSPTSSTSFEMVDAVSEYEPVPHHWFFSKPGDSKVCWIPFSTEDSQKLEEAYIGGQDLDKIVIATDGGRYDVLLGERMRYAVYWEEKLSEVRRCSWFHKGDKDNKYIPYNEEFSAELEEAFKLAVTQDQWKQTLESPHRDVIILHNPKLMVHYYPVGEPDEWGVTPTEMGRPRTVKRGIEAIGVEIPSGEPSQVDHLVFMVHGIGPACDLQFRSIIQCVKDFRFISLNLVHSHFKKAQEEKKIGRVEFLPVDWHSALHADATGVDNDIQRITLPSITKLRQFTNETLLDLFFYNSPTYCQTILDTVVKEMNGLYKLFQQRNPEFKGKVSVAGHSLGSLILFDLLTNQKDPSKHVDDKTRLPDTGARDLDDTLTVQEVLQQLELSELSSIFEKEKIDKKALALCTESDLRAIGIPLGPRKKILNYTKNRNIAQTFSQTSGTCPEQDAPRDKAELPLTTKNLVNYKYFDVGIGQVSVNYPQLIFEPDFFFALGSPIGMFLTVRGLKRIDPHYRLPTCKGFLNIYHPFDPVAYRMEPMVVPSQEFEPMLIPHHKGRKRMHLELKEGFTRMSTDILGSLKTAWETFTKHPVQTQSLQSEGPEANTGLDNQTNDVDLKVEEAASPEKEETPQINVGMLNAGQRFDYVLQETPIESFNEYLFALQSHLCYWESHDTALLILREIYQSMGIALDQPLQ</sequence>
<dbReference type="InterPro" id="IPR013761">
    <property type="entry name" value="SAM/pointed_sf"/>
</dbReference>
<evidence type="ECO:0000259" key="3">
    <source>
        <dbReference type="PROSITE" id="PS50918"/>
    </source>
</evidence>
<dbReference type="InterPro" id="IPR004170">
    <property type="entry name" value="WWE_dom"/>
</dbReference>
<comment type="caution">
    <text evidence="5">The sequence shown here is derived from an EMBL/GenBank/DDBJ whole genome shotgun (WGS) entry which is preliminary data.</text>
</comment>
<reference evidence="5" key="1">
    <citation type="journal article" date="2022" name="bioRxiv">
        <title>Sequencing and chromosome-scale assembly of the giantPleurodeles waltlgenome.</title>
        <authorList>
            <person name="Brown T."/>
            <person name="Elewa A."/>
            <person name="Iarovenko S."/>
            <person name="Subramanian E."/>
            <person name="Araus A.J."/>
            <person name="Petzold A."/>
            <person name="Susuki M."/>
            <person name="Suzuki K.-i.T."/>
            <person name="Hayashi T."/>
            <person name="Toyoda A."/>
            <person name="Oliveira C."/>
            <person name="Osipova E."/>
            <person name="Leigh N.D."/>
            <person name="Simon A."/>
            <person name="Yun M.H."/>
        </authorList>
    </citation>
    <scope>NUCLEOTIDE SEQUENCE</scope>
    <source>
        <strain evidence="5">20211129_DDA</strain>
        <tissue evidence="5">Liver</tissue>
    </source>
</reference>
<dbReference type="GO" id="GO:0004620">
    <property type="term" value="F:phospholipase activity"/>
    <property type="evidence" value="ECO:0007669"/>
    <property type="project" value="TreeGrafter"/>
</dbReference>
<dbReference type="PANTHER" id="PTHR23509">
    <property type="entry name" value="PA-PL1 PHOSPHOLIPASE FAMILY"/>
    <property type="match status" value="1"/>
</dbReference>
<proteinExistence type="inferred from homology"/>